<organism evidence="1">
    <name type="scientific">Ajellomyces dermatitidis (strain ATCC 18188 / CBS 674.68)</name>
    <name type="common">Blastomyces dermatitidis</name>
    <dbReference type="NCBI Taxonomy" id="653446"/>
    <lineage>
        <taxon>Eukaryota</taxon>
        <taxon>Fungi</taxon>
        <taxon>Dikarya</taxon>
        <taxon>Ascomycota</taxon>
        <taxon>Pezizomycotina</taxon>
        <taxon>Eurotiomycetes</taxon>
        <taxon>Eurotiomycetidae</taxon>
        <taxon>Onygenales</taxon>
        <taxon>Ajellomycetaceae</taxon>
        <taxon>Blastomyces</taxon>
    </lineage>
</organism>
<name>A0A0J9HJW7_AJEDA</name>
<dbReference type="EMBL" id="GG750193">
    <property type="protein sequence ID" value="KMW69509.1"/>
    <property type="molecule type" value="Genomic_DNA"/>
</dbReference>
<evidence type="ECO:0000313" key="1">
    <source>
        <dbReference type="EMBL" id="KMW69509.1"/>
    </source>
</evidence>
<feature type="non-terminal residue" evidence="1">
    <location>
        <position position="1"/>
    </location>
</feature>
<sequence length="113" mass="13514">ICIKALYQCMLQFLLEPVHTIIETLESDNTAKNDYLAFQRRFCYLITCYKKLVNDSEDFYHNLFLIDLKDYQKSFIKTCLNDFYTTDQDSIHNIDIKDLMKQLINHISKSKNE</sequence>
<gene>
    <name evidence="1" type="ORF">BDDG_13650</name>
</gene>
<dbReference type="Proteomes" id="UP000007802">
    <property type="component" value="Unassembled WGS sequence"/>
</dbReference>
<accession>A0A0J9HJW7</accession>
<proteinExistence type="predicted"/>
<feature type="non-terminal residue" evidence="1">
    <location>
        <position position="113"/>
    </location>
</feature>
<reference evidence="1" key="1">
    <citation type="submission" date="2010-03" db="EMBL/GenBank/DDBJ databases">
        <title>Annotation of Blastomyces dermatitidis strain ATCC 18188.</title>
        <authorList>
            <consortium name="The Broad Institute Genome Sequencing Platform"/>
            <consortium name="Broad Institute Genome Sequencing Center for Infectious Disease."/>
            <person name="Cuomo C."/>
            <person name="Klein B."/>
            <person name="Sullivan T."/>
            <person name="Heitman J."/>
            <person name="Young S."/>
            <person name="Zeng Q."/>
            <person name="Gargeya S."/>
            <person name="Alvarado L."/>
            <person name="Berlin A.M."/>
            <person name="Chapman S.B."/>
            <person name="Chen Z."/>
            <person name="Freedman E."/>
            <person name="Gellesch M."/>
            <person name="Goldberg J."/>
            <person name="Griggs A."/>
            <person name="Gujja S."/>
            <person name="Heilman E."/>
            <person name="Heiman D."/>
            <person name="Howarth C."/>
            <person name="Mehta T."/>
            <person name="Neiman D."/>
            <person name="Pearson M."/>
            <person name="Roberts A."/>
            <person name="Saif S."/>
            <person name="Shea T."/>
            <person name="Shenoy N."/>
            <person name="Sisk P."/>
            <person name="Stolte C."/>
            <person name="Sykes S."/>
            <person name="White J."/>
            <person name="Yandava C."/>
            <person name="Haas B."/>
            <person name="Nusbaum C."/>
            <person name="Birren B."/>
        </authorList>
    </citation>
    <scope>NUCLEOTIDE SEQUENCE</scope>
    <source>
        <strain evidence="1">ATCC 18188</strain>
    </source>
</reference>
<dbReference type="AlphaFoldDB" id="A0A0J9HJW7"/>
<protein>
    <submittedName>
        <fullName evidence="1">Uncharacterized protein</fullName>
    </submittedName>
</protein>